<feature type="signal peptide" evidence="1">
    <location>
        <begin position="1"/>
        <end position="22"/>
    </location>
</feature>
<evidence type="ECO:0008006" key="4">
    <source>
        <dbReference type="Google" id="ProtNLM"/>
    </source>
</evidence>
<proteinExistence type="predicted"/>
<name>A0A3N4QCZ2_9BACT</name>
<reference evidence="2 3" key="1">
    <citation type="submission" date="2018-11" db="EMBL/GenBank/DDBJ databases">
        <title>Chitinophaga lutea sp.nov., isolate from arsenic contaminated soil.</title>
        <authorList>
            <person name="Zong Y."/>
        </authorList>
    </citation>
    <scope>NUCLEOTIDE SEQUENCE [LARGE SCALE GENOMIC DNA]</scope>
    <source>
        <strain evidence="2 3">ZY74</strain>
    </source>
</reference>
<protein>
    <recommendedName>
        <fullName evidence="4">LVIVD repeat-containing protein</fullName>
    </recommendedName>
</protein>
<comment type="caution">
    <text evidence="2">The sequence shown here is derived from an EMBL/GenBank/DDBJ whole genome shotgun (WGS) entry which is preliminary data.</text>
</comment>
<dbReference type="RefSeq" id="WP_123846352.1">
    <property type="nucleotide sequence ID" value="NZ_RPDH01000001.1"/>
</dbReference>
<evidence type="ECO:0000256" key="1">
    <source>
        <dbReference type="SAM" id="SignalP"/>
    </source>
</evidence>
<dbReference type="Pfam" id="PF08309">
    <property type="entry name" value="LVIVD"/>
    <property type="match status" value="2"/>
</dbReference>
<dbReference type="OrthoDB" id="1521841at2"/>
<dbReference type="SUPFAM" id="SSF63825">
    <property type="entry name" value="YWTD domain"/>
    <property type="match status" value="1"/>
</dbReference>
<gene>
    <name evidence="2" type="ORF">EGT74_10090</name>
</gene>
<dbReference type="InterPro" id="IPR013211">
    <property type="entry name" value="LVIVD"/>
</dbReference>
<evidence type="ECO:0000313" key="3">
    <source>
        <dbReference type="Proteomes" id="UP000278351"/>
    </source>
</evidence>
<dbReference type="Proteomes" id="UP000278351">
    <property type="component" value="Unassembled WGS sequence"/>
</dbReference>
<dbReference type="PROSITE" id="PS51257">
    <property type="entry name" value="PROKAR_LIPOPROTEIN"/>
    <property type="match status" value="1"/>
</dbReference>
<organism evidence="2 3">
    <name type="scientific">Chitinophaga lutea</name>
    <dbReference type="NCBI Taxonomy" id="2488634"/>
    <lineage>
        <taxon>Bacteria</taxon>
        <taxon>Pseudomonadati</taxon>
        <taxon>Bacteroidota</taxon>
        <taxon>Chitinophagia</taxon>
        <taxon>Chitinophagales</taxon>
        <taxon>Chitinophagaceae</taxon>
        <taxon>Chitinophaga</taxon>
    </lineage>
</organism>
<evidence type="ECO:0000313" key="2">
    <source>
        <dbReference type="EMBL" id="RPE13840.1"/>
    </source>
</evidence>
<dbReference type="EMBL" id="RPDH01000001">
    <property type="protein sequence ID" value="RPE13840.1"/>
    <property type="molecule type" value="Genomic_DNA"/>
</dbReference>
<keyword evidence="3" id="KW-1185">Reference proteome</keyword>
<accession>A0A3N4QCZ2</accession>
<keyword evidence="1" id="KW-0732">Signal</keyword>
<feature type="chain" id="PRO_5018146418" description="LVIVD repeat-containing protein" evidence="1">
    <location>
        <begin position="23"/>
        <end position="428"/>
    </location>
</feature>
<sequence length="428" mass="46436">MRKLLCIFPLLALAALMLGGCAKDKCNRKITTKLYTPVMMALADVRAAAGVAQAPREIGSTGKIYITGQYILVSEPGEGIHIINNSNPSAPVKVSFISIKGNQDMSVKGNILYADSFMDLLLFDISDPAHVRKIKTLENSLGYASDREGYIIGYSHYGKPDSIVVSYTVRDTVYDVACVTPGREVMFSNAEASSMAGAKAGSGGPGKGGSMARFTIAKDYLYTVDASTLRSFSLQNPVEPVAGPVTPIGWGFVETIFPYGDNLFIGSRTAMYIYGLADPSKPERKSVVTHFRACDPVVVEGTTAYVTIRSGNACQGTLNQLLVYDVKDVTKPVKLATYNLKNPHGLAIDNGKLFVCEGTHGLRFMDASRPNRIETTKLEEGLNAYDVIPFDSGSRLLVSAADGIYQYSYYTMNKPVMVSRIQITNKTR</sequence>
<dbReference type="AlphaFoldDB" id="A0A3N4QCZ2"/>